<evidence type="ECO:0000256" key="10">
    <source>
        <dbReference type="ARBA" id="ARBA00031348"/>
    </source>
</evidence>
<dbReference type="PANTHER" id="PTHR21506:SF0">
    <property type="entry name" value="CONSERVED OLIGOMERIC GOLGI COMPLEX SUBUNIT 6"/>
    <property type="match status" value="1"/>
</dbReference>
<dbReference type="GO" id="GO:0000139">
    <property type="term" value="C:Golgi membrane"/>
    <property type="evidence" value="ECO:0007669"/>
    <property type="project" value="UniProtKB-SubCell"/>
</dbReference>
<dbReference type="AlphaFoldDB" id="A0ABD0YIV3"/>
<evidence type="ECO:0000259" key="13">
    <source>
        <dbReference type="Pfam" id="PF20653"/>
    </source>
</evidence>
<dbReference type="EMBL" id="JBFDAA010000007">
    <property type="protein sequence ID" value="KAL1131094.1"/>
    <property type="molecule type" value="Genomic_DNA"/>
</dbReference>
<sequence length="630" mass="71064">MTSNALEDQDKGNNIIKRVNKILESRLENDKDTLTALKELSTFFTENNIQSRRNLRSKIEKRSLDINEDFLSAFRKVKESLDSIYSDVLDMNTAVQNMGSQLNATKAQTHHLLEQTAKLQAENQKICMQEEITDAFLRSFQLSKTELMALREANITEDFFGALERVLSIHSSCRNLMQCGHQTSALDIMDQMAMYQEAALERLYRWAQTHCKSIESPGISQLLTKAMSKLQDRPVLFKYVVNEYCTHRRSVLVRIFLDALTKGGPSGTPKPIEMHAHDPQRYIADMLAFLHQAIPSENENLLTFLKGCDKIDVTEQVQEALTNISEGVCTPLRVRVEHIILSDISVKALYSVTNLLWFYHQTFTQEIGEFGGLVKGLKELYEQSGETLINQLTSLVKKEVESVSIPPSDLSPSPGVETLLSLLRDLLSVAPVTDSRHQYPSKIVGCVLEPLLQAVNISASRLATTDMAVYLLNCLHLMQTTLAFYEFMDERLERLQAQCDAQLDTLTSEQASSLVANLNLGPIYTILQEQGKGPLSHIPGMQPSSLNNFLRKLENFISMPELLQLPQVNCLLSGNHRTLVQKRSIEVIVAIYKQLYQCIHDPTNLYENPSSFISRTPQQVSDALLGVQPE</sequence>
<evidence type="ECO:0000259" key="12">
    <source>
        <dbReference type="Pfam" id="PF06419"/>
    </source>
</evidence>
<dbReference type="SMART" id="SM01087">
    <property type="entry name" value="COG6"/>
    <property type="match status" value="1"/>
</dbReference>
<keyword evidence="7 11" id="KW-0653">Protein transport</keyword>
<comment type="subunit">
    <text evidence="4">Component of the conserved oligomeric Golgi complex which is composed of eight different subunits and is required for normal Golgi morphology and localization.</text>
</comment>
<dbReference type="InterPro" id="IPR048369">
    <property type="entry name" value="COG6_C"/>
</dbReference>
<dbReference type="Pfam" id="PF20653">
    <property type="entry name" value="COG6_C"/>
    <property type="match status" value="1"/>
</dbReference>
<dbReference type="InterPro" id="IPR010490">
    <property type="entry name" value="COG6"/>
</dbReference>
<dbReference type="SUPFAM" id="SSF74788">
    <property type="entry name" value="Cullin repeat-like"/>
    <property type="match status" value="1"/>
</dbReference>
<dbReference type="Pfam" id="PF06419">
    <property type="entry name" value="COG6_N"/>
    <property type="match status" value="1"/>
</dbReference>
<dbReference type="InterPro" id="IPR048368">
    <property type="entry name" value="COG6_N"/>
</dbReference>
<keyword evidence="8 11" id="KW-0333">Golgi apparatus</keyword>
<evidence type="ECO:0000256" key="7">
    <source>
        <dbReference type="ARBA" id="ARBA00022927"/>
    </source>
</evidence>
<keyword evidence="15" id="KW-1185">Reference proteome</keyword>
<protein>
    <recommendedName>
        <fullName evidence="5 11">Conserved oligomeric Golgi complex subunit 6</fullName>
        <shortName evidence="11">COG complex subunit 6</shortName>
    </recommendedName>
    <alternativeName>
        <fullName evidence="10 11">Component of oligomeric Golgi complex 6</fullName>
    </alternativeName>
</protein>
<organism evidence="14 15">
    <name type="scientific">Ranatra chinensis</name>
    <dbReference type="NCBI Taxonomy" id="642074"/>
    <lineage>
        <taxon>Eukaryota</taxon>
        <taxon>Metazoa</taxon>
        <taxon>Ecdysozoa</taxon>
        <taxon>Arthropoda</taxon>
        <taxon>Hexapoda</taxon>
        <taxon>Insecta</taxon>
        <taxon>Pterygota</taxon>
        <taxon>Neoptera</taxon>
        <taxon>Paraneoptera</taxon>
        <taxon>Hemiptera</taxon>
        <taxon>Heteroptera</taxon>
        <taxon>Panheteroptera</taxon>
        <taxon>Nepomorpha</taxon>
        <taxon>Nepidae</taxon>
        <taxon>Ranatrinae</taxon>
        <taxon>Ranatra</taxon>
    </lineage>
</organism>
<feature type="domain" description="Conserved oligomeric complex COG6 N-terminal" evidence="12">
    <location>
        <begin position="40"/>
        <end position="152"/>
    </location>
</feature>
<gene>
    <name evidence="14" type="ORF">AAG570_012331</name>
</gene>
<evidence type="ECO:0000256" key="8">
    <source>
        <dbReference type="ARBA" id="ARBA00023034"/>
    </source>
</evidence>
<comment type="caution">
    <text evidence="14">The sequence shown here is derived from an EMBL/GenBank/DDBJ whole genome shotgun (WGS) entry which is preliminary data.</text>
</comment>
<proteinExistence type="inferred from homology"/>
<dbReference type="Proteomes" id="UP001558652">
    <property type="component" value="Unassembled WGS sequence"/>
</dbReference>
<comment type="subcellular location">
    <subcellularLocation>
        <location evidence="2 11">Golgi apparatus membrane</location>
        <topology evidence="2 11">Peripheral membrane protein</topology>
    </subcellularLocation>
</comment>
<feature type="domain" description="Conserved Oligomeric Golgi complex subunit 6 C-terminal" evidence="13">
    <location>
        <begin position="182"/>
        <end position="623"/>
    </location>
</feature>
<evidence type="ECO:0000256" key="5">
    <source>
        <dbReference type="ARBA" id="ARBA00020973"/>
    </source>
</evidence>
<evidence type="ECO:0000313" key="14">
    <source>
        <dbReference type="EMBL" id="KAL1131094.1"/>
    </source>
</evidence>
<dbReference type="GO" id="GO:0017119">
    <property type="term" value="C:Golgi transport complex"/>
    <property type="evidence" value="ECO:0007669"/>
    <property type="project" value="UniProtKB-UniRule"/>
</dbReference>
<evidence type="ECO:0000256" key="1">
    <source>
        <dbReference type="ARBA" id="ARBA00003627"/>
    </source>
</evidence>
<evidence type="ECO:0000256" key="4">
    <source>
        <dbReference type="ARBA" id="ARBA00011166"/>
    </source>
</evidence>
<comment type="similarity">
    <text evidence="3 11">Belongs to the COG6 family.</text>
</comment>
<evidence type="ECO:0000256" key="3">
    <source>
        <dbReference type="ARBA" id="ARBA00011023"/>
    </source>
</evidence>
<keyword evidence="9 11" id="KW-0472">Membrane</keyword>
<dbReference type="GO" id="GO:0006891">
    <property type="term" value="P:intra-Golgi vesicle-mediated transport"/>
    <property type="evidence" value="ECO:0007669"/>
    <property type="project" value="UniProtKB-UniRule"/>
</dbReference>
<comment type="function">
    <text evidence="1 11">Required for normal Golgi function.</text>
</comment>
<reference evidence="14 15" key="1">
    <citation type="submission" date="2024-07" db="EMBL/GenBank/DDBJ databases">
        <title>Chromosome-level genome assembly of the water stick insect Ranatra chinensis (Heteroptera: Nepidae).</title>
        <authorList>
            <person name="Liu X."/>
        </authorList>
    </citation>
    <scope>NUCLEOTIDE SEQUENCE [LARGE SCALE GENOMIC DNA]</scope>
    <source>
        <strain evidence="14">Cailab_2021Rc</strain>
        <tissue evidence="14">Muscle</tissue>
    </source>
</reference>
<evidence type="ECO:0000313" key="15">
    <source>
        <dbReference type="Proteomes" id="UP001558652"/>
    </source>
</evidence>
<dbReference type="PANTHER" id="PTHR21506">
    <property type="entry name" value="COMPONENT OF OLIGOMERIC GOLGI COMPLEX 6"/>
    <property type="match status" value="1"/>
</dbReference>
<evidence type="ECO:0000256" key="9">
    <source>
        <dbReference type="ARBA" id="ARBA00023136"/>
    </source>
</evidence>
<evidence type="ECO:0000256" key="2">
    <source>
        <dbReference type="ARBA" id="ARBA00004395"/>
    </source>
</evidence>
<evidence type="ECO:0000256" key="6">
    <source>
        <dbReference type="ARBA" id="ARBA00022448"/>
    </source>
</evidence>
<evidence type="ECO:0000256" key="11">
    <source>
        <dbReference type="RuleBase" id="RU365075"/>
    </source>
</evidence>
<accession>A0ABD0YIV3</accession>
<name>A0ABD0YIV3_9HEMI</name>
<keyword evidence="6 11" id="KW-0813">Transport</keyword>
<dbReference type="GO" id="GO:0015031">
    <property type="term" value="P:protein transport"/>
    <property type="evidence" value="ECO:0007669"/>
    <property type="project" value="UniProtKB-KW"/>
</dbReference>
<dbReference type="InterPro" id="IPR016159">
    <property type="entry name" value="Cullin_repeat-like_dom_sf"/>
</dbReference>